<dbReference type="InterPro" id="IPR001584">
    <property type="entry name" value="Integrase_cat-core"/>
</dbReference>
<name>A0A1X7J4I9_9BACT</name>
<evidence type="ECO:0000313" key="3">
    <source>
        <dbReference type="EMBL" id="SMG22366.1"/>
    </source>
</evidence>
<dbReference type="OrthoDB" id="501284at2"/>
<dbReference type="Gene3D" id="3.30.420.10">
    <property type="entry name" value="Ribonuclease H-like superfamily/Ribonuclease H"/>
    <property type="match status" value="1"/>
</dbReference>
<reference evidence="4" key="1">
    <citation type="submission" date="2017-04" db="EMBL/GenBank/DDBJ databases">
        <authorList>
            <person name="Varghese N."/>
            <person name="Submissions S."/>
        </authorList>
    </citation>
    <scope>NUCLEOTIDE SEQUENCE [LARGE SCALE GENOMIC DNA]</scope>
    <source>
        <strain evidence="4">DSM 4125</strain>
    </source>
</reference>
<dbReference type="PROSITE" id="PS50994">
    <property type="entry name" value="INTEGRASE"/>
    <property type="match status" value="1"/>
</dbReference>
<dbReference type="EMBL" id="FXAW01000002">
    <property type="protein sequence ID" value="SMG22366.1"/>
    <property type="molecule type" value="Genomic_DNA"/>
</dbReference>
<proteinExistence type="predicted"/>
<dbReference type="Proteomes" id="UP000193804">
    <property type="component" value="Unassembled WGS sequence"/>
</dbReference>
<dbReference type="GO" id="GO:0015074">
    <property type="term" value="P:DNA integration"/>
    <property type="evidence" value="ECO:0007669"/>
    <property type="project" value="InterPro"/>
</dbReference>
<gene>
    <name evidence="3" type="ORF">SAMN05661096_01276</name>
</gene>
<evidence type="ECO:0000259" key="2">
    <source>
        <dbReference type="PROSITE" id="PS50994"/>
    </source>
</evidence>
<dbReference type="AlphaFoldDB" id="A0A1X7J4I9"/>
<dbReference type="InterPro" id="IPR012337">
    <property type="entry name" value="RNaseH-like_sf"/>
</dbReference>
<feature type="domain" description="Integrase catalytic" evidence="2">
    <location>
        <begin position="265"/>
        <end position="473"/>
    </location>
</feature>
<evidence type="ECO:0000313" key="4">
    <source>
        <dbReference type="Proteomes" id="UP000193804"/>
    </source>
</evidence>
<accession>A0A1X7J4I9</accession>
<dbReference type="GO" id="GO:0003676">
    <property type="term" value="F:nucleic acid binding"/>
    <property type="evidence" value="ECO:0007669"/>
    <property type="project" value="InterPro"/>
</dbReference>
<organism evidence="3 4">
    <name type="scientific">Marivirga sericea</name>
    <dbReference type="NCBI Taxonomy" id="1028"/>
    <lineage>
        <taxon>Bacteria</taxon>
        <taxon>Pseudomonadati</taxon>
        <taxon>Bacteroidota</taxon>
        <taxon>Cytophagia</taxon>
        <taxon>Cytophagales</taxon>
        <taxon>Marivirgaceae</taxon>
        <taxon>Marivirga</taxon>
    </lineage>
</organism>
<keyword evidence="4" id="KW-1185">Reference proteome</keyword>
<sequence>MELLVNQILQHNSNFYRVLYLNVKLDICVLINLSEEQNQLEHLDIDSLTKHNYIDPTNPPSNFNTTILNEVILELKDKTLERWEKSWEQIKDLVIDEPNIFEISYLNKKCKEVSEKYDVSRHTVKRNIFNYWRNGKTKYAILPKYYLSGGKGKERQLEQNNAFTITDKIKEEIQAAYKANRPEGKDGTLRGAYINYIRLKYKKEFDNKETKKYPSLTQFYYWGTKNLSSSDKLAIKKGVLSRDKDHRLVPGSSYNSVFGPGIFQIDSTPSDVEIISEIDLSEPIGCPTVYFVADIFSGLCTGIYVTLENPSYHEASTALYYSFKGFSMFANDMLLGTLNKFNVDATSAFYPSTFLPHQIVTDNGKELVSRNSNNIITDLGIDIENKEAYRADLKGLVENFFKIYHKDLKCFPKEIGHKNMAEGRRGIKKARKNATYTLKQYTAMIAVAMANYNHKCSLKKYPLAPEMIKDGLVDPSPIEVWNWGMKNRTGLLRSSEISNLKELMLPRAVGKLNKHDLEFEKIKYETPLHKDLRNIQQQTGEVKLKYDISYNPNNMNTINLFFNNEIIKCSINEQKNPGLINKSLKEIRAFNKVRKNVKKEKEHDRDSGTMDILDMADSFKKENDKKRKSKGQKSTNKAKVSYNREREKEYERQQKEFKSTEEPNSDTKIIDINTSKENKRIEGDIGDILDDIYKNMDNE</sequence>
<dbReference type="SUPFAM" id="SSF53098">
    <property type="entry name" value="Ribonuclease H-like"/>
    <property type="match status" value="1"/>
</dbReference>
<dbReference type="InterPro" id="IPR036397">
    <property type="entry name" value="RNaseH_sf"/>
</dbReference>
<feature type="compositionally biased region" description="Basic and acidic residues" evidence="1">
    <location>
        <begin position="642"/>
        <end position="661"/>
    </location>
</feature>
<evidence type="ECO:0000256" key="1">
    <source>
        <dbReference type="SAM" id="MobiDB-lite"/>
    </source>
</evidence>
<dbReference type="RefSeq" id="WP_085516240.1">
    <property type="nucleotide sequence ID" value="NZ_FXAW01000002.1"/>
</dbReference>
<dbReference type="STRING" id="1028.SAMN05661096_01276"/>
<protein>
    <submittedName>
        <fullName evidence="3">Integrase core domain-containing protein</fullName>
    </submittedName>
</protein>
<feature type="region of interest" description="Disordered" evidence="1">
    <location>
        <begin position="617"/>
        <end position="673"/>
    </location>
</feature>